<evidence type="ECO:0000256" key="11">
    <source>
        <dbReference type="ARBA" id="ARBA00061329"/>
    </source>
</evidence>
<evidence type="ECO:0000256" key="12">
    <source>
        <dbReference type="ARBA" id="ARBA00067351"/>
    </source>
</evidence>
<evidence type="ECO:0000256" key="7">
    <source>
        <dbReference type="ARBA" id="ARBA00023054"/>
    </source>
</evidence>
<accession>A0A8S3V032</accession>
<dbReference type="PANTHER" id="PTHR15454">
    <property type="entry name" value="NISCHARIN RELATED"/>
    <property type="match status" value="1"/>
</dbReference>
<keyword evidence="9" id="KW-0131">Cell cycle</keyword>
<evidence type="ECO:0000256" key="2">
    <source>
        <dbReference type="ARBA" id="ARBA00022490"/>
    </source>
</evidence>
<organism evidence="13 14">
    <name type="scientific">Mytilus edulis</name>
    <name type="common">Blue mussel</name>
    <dbReference type="NCBI Taxonomy" id="6550"/>
    <lineage>
        <taxon>Eukaryota</taxon>
        <taxon>Metazoa</taxon>
        <taxon>Spiralia</taxon>
        <taxon>Lophotrochozoa</taxon>
        <taxon>Mollusca</taxon>
        <taxon>Bivalvia</taxon>
        <taxon>Autobranchia</taxon>
        <taxon>Pteriomorphia</taxon>
        <taxon>Mytilida</taxon>
        <taxon>Mytiloidea</taxon>
        <taxon>Mytilidae</taxon>
        <taxon>Mytilinae</taxon>
        <taxon>Mytilus</taxon>
    </lineage>
</organism>
<dbReference type="PROSITE" id="PS51450">
    <property type="entry name" value="LRR"/>
    <property type="match status" value="1"/>
</dbReference>
<keyword evidence="8" id="KW-0206">Cytoskeleton</keyword>
<evidence type="ECO:0000313" key="13">
    <source>
        <dbReference type="EMBL" id="CAG2250672.1"/>
    </source>
</evidence>
<dbReference type="EMBL" id="CAJPWZ010003058">
    <property type="protein sequence ID" value="CAG2250672.1"/>
    <property type="molecule type" value="Genomic_DNA"/>
</dbReference>
<comment type="subcellular location">
    <subcellularLocation>
        <location evidence="1">Cytoplasm</location>
        <location evidence="1">Cytoskeleton</location>
        <location evidence="1">Microtubule organizing center</location>
        <location evidence="1">Centrosome</location>
        <location evidence="1">Centriole</location>
    </subcellularLocation>
</comment>
<evidence type="ECO:0000256" key="4">
    <source>
        <dbReference type="ARBA" id="ARBA00022618"/>
    </source>
</evidence>
<dbReference type="AlphaFoldDB" id="A0A8S3V032"/>
<evidence type="ECO:0000256" key="9">
    <source>
        <dbReference type="ARBA" id="ARBA00023306"/>
    </source>
</evidence>
<dbReference type="InterPro" id="IPR001611">
    <property type="entry name" value="Leu-rich_rpt"/>
</dbReference>
<evidence type="ECO:0000256" key="5">
    <source>
        <dbReference type="ARBA" id="ARBA00022737"/>
    </source>
</evidence>
<dbReference type="GO" id="GO:0005737">
    <property type="term" value="C:cytoplasm"/>
    <property type="evidence" value="ECO:0007669"/>
    <property type="project" value="TreeGrafter"/>
</dbReference>
<comment type="caution">
    <text evidence="13">The sequence shown here is derived from an EMBL/GenBank/DDBJ whole genome shotgun (WGS) entry which is preliminary data.</text>
</comment>
<keyword evidence="5" id="KW-0677">Repeat</keyword>
<gene>
    <name evidence="13" type="ORF">MEDL_62331</name>
</gene>
<protein>
    <recommendedName>
        <fullName evidence="12">Leucine-rich repeat and coiled-coil domain-containing protein 1</fullName>
    </recommendedName>
</protein>
<evidence type="ECO:0000256" key="8">
    <source>
        <dbReference type="ARBA" id="ARBA00023212"/>
    </source>
</evidence>
<sequence length="281" mass="31269">MFRSDLTYRGLAGLRSLVKLNLSHNQIEDASGFKSIHGSDYRLTHLELHGNKLVSRKHVIQCLSGCVNLRQLTLDVDSTPNPLCNHSEYRQEILTGLSQIQSLDNVGRDGISSEKKEVLADIPGLEEYIDYLLSNGNSIASESSQSGGLDVITPKIDQALQYFKQRGITTSSDTSSVYQSEPELDRSLPKQKKVFRQDILTTIDIFNPVSMEMVNSGNKLCPLSQYRTSETDMEGVGFWSFINDSGLEVAVYTLSVATNNQSIKILDLHPNTILILQLQES</sequence>
<dbReference type="GO" id="GO:0051301">
    <property type="term" value="P:cell division"/>
    <property type="evidence" value="ECO:0007669"/>
    <property type="project" value="UniProtKB-KW"/>
</dbReference>
<keyword evidence="6" id="KW-0498">Mitosis</keyword>
<keyword evidence="2" id="KW-0963">Cytoplasm</keyword>
<dbReference type="InterPro" id="IPR032675">
    <property type="entry name" value="LRR_dom_sf"/>
</dbReference>
<proteinExistence type="inferred from homology"/>
<dbReference type="Proteomes" id="UP000683360">
    <property type="component" value="Unassembled WGS sequence"/>
</dbReference>
<dbReference type="Gene3D" id="3.80.10.10">
    <property type="entry name" value="Ribonuclease Inhibitor"/>
    <property type="match status" value="1"/>
</dbReference>
<dbReference type="SUPFAM" id="SSF52058">
    <property type="entry name" value="L domain-like"/>
    <property type="match status" value="1"/>
</dbReference>
<comment type="similarity">
    <text evidence="11">Belongs to the LRRCC1 family.</text>
</comment>
<evidence type="ECO:0000256" key="1">
    <source>
        <dbReference type="ARBA" id="ARBA00004114"/>
    </source>
</evidence>
<evidence type="ECO:0000313" key="14">
    <source>
        <dbReference type="Proteomes" id="UP000683360"/>
    </source>
</evidence>
<keyword evidence="4" id="KW-0132">Cell division</keyword>
<name>A0A8S3V032_MYTED</name>
<comment type="function">
    <text evidence="10">Required for the organization of the mitotic spindle. Maintains the structural integrity of centrosomes during mitosis.</text>
</comment>
<dbReference type="GO" id="GO:0005814">
    <property type="term" value="C:centriole"/>
    <property type="evidence" value="ECO:0007669"/>
    <property type="project" value="UniProtKB-SubCell"/>
</dbReference>
<keyword evidence="14" id="KW-1185">Reference proteome</keyword>
<dbReference type="OrthoDB" id="7451790at2759"/>
<evidence type="ECO:0000256" key="3">
    <source>
        <dbReference type="ARBA" id="ARBA00022614"/>
    </source>
</evidence>
<keyword evidence="7" id="KW-0175">Coiled coil</keyword>
<evidence type="ECO:0000256" key="10">
    <source>
        <dbReference type="ARBA" id="ARBA00054059"/>
    </source>
</evidence>
<evidence type="ECO:0000256" key="6">
    <source>
        <dbReference type="ARBA" id="ARBA00022776"/>
    </source>
</evidence>
<keyword evidence="3" id="KW-0433">Leucine-rich repeat</keyword>
<dbReference type="FunFam" id="3.80.10.10:FF:000148">
    <property type="entry name" value="Leucine rich repeat and coiled-coil centrosomal protein 1"/>
    <property type="match status" value="1"/>
</dbReference>
<reference evidence="13" key="1">
    <citation type="submission" date="2021-03" db="EMBL/GenBank/DDBJ databases">
        <authorList>
            <person name="Bekaert M."/>
        </authorList>
    </citation>
    <scope>NUCLEOTIDE SEQUENCE</scope>
</reference>
<dbReference type="PANTHER" id="PTHR15454:SF34">
    <property type="entry name" value="LEUCINE-RICH REPEAT AND COILED-COIL DOMAIN-CONTAINING PROTEIN 1"/>
    <property type="match status" value="1"/>
</dbReference>